<dbReference type="NCBIfam" id="TIGR01509">
    <property type="entry name" value="HAD-SF-IA-v3"/>
    <property type="match status" value="1"/>
</dbReference>
<dbReference type="InterPro" id="IPR051400">
    <property type="entry name" value="HAD-like_hydrolase"/>
</dbReference>
<keyword evidence="3" id="KW-0028">Amino-acid biosynthesis</keyword>
<dbReference type="HAMAP" id="MF_02240">
    <property type="entry name" value="PSP"/>
    <property type="match status" value="1"/>
</dbReference>
<evidence type="ECO:0000256" key="3">
    <source>
        <dbReference type="HAMAP-Rule" id="MF_02240"/>
    </source>
</evidence>
<dbReference type="SFLD" id="SFLDG01135">
    <property type="entry name" value="C1.5.6:_HAD__Beta-PGM__Phospha"/>
    <property type="match status" value="1"/>
</dbReference>
<dbReference type="SFLD" id="SFLDS00003">
    <property type="entry name" value="Haloacid_Dehalogenase"/>
    <property type="match status" value="1"/>
</dbReference>
<protein>
    <recommendedName>
        <fullName evidence="3">Phosphoserine phosphatase</fullName>
        <shortName evidence="3">PSP</shortName>
        <ecNumber evidence="3">3.1.3.3</ecNumber>
    </recommendedName>
</protein>
<organism evidence="4 5">
    <name type="scientific">Rossellomorea vietnamensis</name>
    <dbReference type="NCBI Taxonomy" id="218284"/>
    <lineage>
        <taxon>Bacteria</taxon>
        <taxon>Bacillati</taxon>
        <taxon>Bacillota</taxon>
        <taxon>Bacilli</taxon>
        <taxon>Bacillales</taxon>
        <taxon>Bacillaceae</taxon>
        <taxon>Rossellomorea</taxon>
    </lineage>
</organism>
<comment type="catalytic activity">
    <reaction evidence="3">
        <text>O-phospho-L-serine + H2O = L-serine + phosphate</text>
        <dbReference type="Rhea" id="RHEA:21208"/>
        <dbReference type="ChEBI" id="CHEBI:15377"/>
        <dbReference type="ChEBI" id="CHEBI:33384"/>
        <dbReference type="ChEBI" id="CHEBI:43474"/>
        <dbReference type="ChEBI" id="CHEBI:57524"/>
        <dbReference type="EC" id="3.1.3.3"/>
    </reaction>
</comment>
<evidence type="ECO:0000313" key="4">
    <source>
        <dbReference type="EMBL" id="KPL60007.1"/>
    </source>
</evidence>
<dbReference type="EMBL" id="LIXZ01000005">
    <property type="protein sequence ID" value="KPL60007.1"/>
    <property type="molecule type" value="Genomic_DNA"/>
</dbReference>
<evidence type="ECO:0000313" key="5">
    <source>
        <dbReference type="Proteomes" id="UP000050398"/>
    </source>
</evidence>
<dbReference type="GO" id="GO:0006564">
    <property type="term" value="P:L-serine biosynthetic process"/>
    <property type="evidence" value="ECO:0007669"/>
    <property type="project" value="UniProtKB-UniRule"/>
</dbReference>
<evidence type="ECO:0000256" key="2">
    <source>
        <dbReference type="ARBA" id="ARBA00022842"/>
    </source>
</evidence>
<dbReference type="Gene3D" id="1.20.120.710">
    <property type="entry name" value="Haloacid dehalogenase hydrolase-like domain"/>
    <property type="match status" value="1"/>
</dbReference>
<comment type="cofactor">
    <cofactor evidence="3">
        <name>Mg(2+)</name>
        <dbReference type="ChEBI" id="CHEBI:18420"/>
    </cofactor>
    <cofactor evidence="3">
        <name>Co(2+)</name>
        <dbReference type="ChEBI" id="CHEBI:48828"/>
    </cofactor>
</comment>
<dbReference type="InterPro" id="IPR044266">
    <property type="entry name" value="PSP_YsaA"/>
</dbReference>
<keyword evidence="2 3" id="KW-0460">Magnesium</keyword>
<dbReference type="InterPro" id="IPR036412">
    <property type="entry name" value="HAD-like_sf"/>
</dbReference>
<dbReference type="InterPro" id="IPR023214">
    <property type="entry name" value="HAD_sf"/>
</dbReference>
<dbReference type="OrthoDB" id="9809962at2"/>
<reference evidence="4 5" key="1">
    <citation type="submission" date="2015-08" db="EMBL/GenBank/DDBJ databases">
        <title>Draft Genome Sequence of Bacillus vietnamensis UCD-SED5.</title>
        <authorList>
            <person name="Lee R.D."/>
            <person name="Jospin G."/>
            <person name="Lang J.M."/>
            <person name="Coil D.A."/>
            <person name="Eisen J.A."/>
        </authorList>
    </citation>
    <scope>NUCLEOTIDE SEQUENCE [LARGE SCALE GENOMIC DNA]</scope>
    <source>
        <strain evidence="4 5">UCD-SED5</strain>
    </source>
</reference>
<dbReference type="AlphaFoldDB" id="A0A0P6WUU1"/>
<keyword evidence="1 3" id="KW-0378">Hydrolase</keyword>
<comment type="caution">
    <text evidence="4">The sequence shown here is derived from an EMBL/GenBank/DDBJ whole genome shotgun (WGS) entry which is preliminary data.</text>
</comment>
<dbReference type="PANTHER" id="PTHR46470">
    <property type="entry name" value="N-ACYLNEURAMINATE-9-PHOSPHATASE"/>
    <property type="match status" value="1"/>
</dbReference>
<sequence length="263" mass="30320">MIKAILFDLDDTLLWDSKSIEKAFKATCDYAHQKAGANPQALESSVREAARELYATYDTYEFTQNIGINPFEGLWGDFLDEHDENFLKMKETVPSYRKESWTRGLNSLGITDSVLGEELSEKFRQERKQRPYVYEDTFLVLNEMKENYQLLLLTNGSPHLQNTKLDKTPELLPYFQEIIISGDIGKGKPDPAMFHHALERLSLHKDEVIMVGDNLNTDILGASRLGIKTIWINRRGQTPQKVVPDYEVKELREVPRIVKNIIK</sequence>
<keyword evidence="3" id="KW-0718">Serine biosynthesis</keyword>
<dbReference type="SUPFAM" id="SSF56784">
    <property type="entry name" value="HAD-like"/>
    <property type="match status" value="1"/>
</dbReference>
<dbReference type="Gene3D" id="3.40.50.1000">
    <property type="entry name" value="HAD superfamily/HAD-like"/>
    <property type="match status" value="1"/>
</dbReference>
<dbReference type="EC" id="3.1.3.3" evidence="3"/>
<gene>
    <name evidence="4" type="ORF">AM506_08000</name>
</gene>
<accession>A0A0P6WUU1</accession>
<keyword evidence="3" id="KW-0170">Cobalt</keyword>
<dbReference type="SFLD" id="SFLDG01129">
    <property type="entry name" value="C1.5:_HAD__Beta-PGM__Phosphata"/>
    <property type="match status" value="1"/>
</dbReference>
<dbReference type="Proteomes" id="UP000050398">
    <property type="component" value="Unassembled WGS sequence"/>
</dbReference>
<dbReference type="eggNOG" id="COG1011">
    <property type="taxonomic scope" value="Bacteria"/>
</dbReference>
<dbReference type="RefSeq" id="WP_060671975.1">
    <property type="nucleotide sequence ID" value="NZ_LIXZ01000005.1"/>
</dbReference>
<dbReference type="Pfam" id="PF00702">
    <property type="entry name" value="Hydrolase"/>
    <property type="match status" value="1"/>
</dbReference>
<evidence type="ECO:0000256" key="1">
    <source>
        <dbReference type="ARBA" id="ARBA00022801"/>
    </source>
</evidence>
<comment type="function">
    <text evidence="3">Catalyzes the last step of the phosphorylated serine biosynthetic pathway, i.e. dephosphorylation of O-phospho-L-serine to form L-serine.</text>
</comment>
<name>A0A0P6WUU1_9BACI</name>
<dbReference type="GO" id="GO:0036424">
    <property type="term" value="F:L-phosphoserine phosphatase activity"/>
    <property type="evidence" value="ECO:0007669"/>
    <property type="project" value="UniProtKB-UniRule"/>
</dbReference>
<dbReference type="InterPro" id="IPR006439">
    <property type="entry name" value="HAD-SF_hydro_IA"/>
</dbReference>
<comment type="catalytic activity">
    <reaction evidence="3">
        <text>O-phospho-D-serine + H2O = D-serine + phosphate</text>
        <dbReference type="Rhea" id="RHEA:24873"/>
        <dbReference type="ChEBI" id="CHEBI:15377"/>
        <dbReference type="ChEBI" id="CHEBI:35247"/>
        <dbReference type="ChEBI" id="CHEBI:43474"/>
        <dbReference type="ChEBI" id="CHEBI:58680"/>
        <dbReference type="EC" id="3.1.3.3"/>
    </reaction>
</comment>
<dbReference type="PATRIC" id="fig|218284.4.peg.3218"/>
<dbReference type="NCBIfam" id="TIGR01549">
    <property type="entry name" value="HAD-SF-IA-v1"/>
    <property type="match status" value="1"/>
</dbReference>
<dbReference type="PRINTS" id="PR00413">
    <property type="entry name" value="HADHALOGNASE"/>
</dbReference>
<comment type="similarity">
    <text evidence="3">Belongs to the HAD-like hydrolase superfamily.</text>
</comment>
<dbReference type="PANTHER" id="PTHR46470:SF3">
    <property type="entry name" value="N-ACYLNEURAMINATE-9-PHOSPHATASE"/>
    <property type="match status" value="1"/>
</dbReference>
<comment type="pathway">
    <text evidence="3">Amino-acid biosynthesis; L-serine biosynthesis; L-serine from 3-phospho-D-glycerate: step 3/3.</text>
</comment>
<proteinExistence type="inferred from homology"/>